<dbReference type="Pfam" id="PF02902">
    <property type="entry name" value="Peptidase_C48"/>
    <property type="match status" value="1"/>
</dbReference>
<evidence type="ECO:0000256" key="1">
    <source>
        <dbReference type="ARBA" id="ARBA00005234"/>
    </source>
</evidence>
<dbReference type="PROSITE" id="PS50600">
    <property type="entry name" value="ULP_PROTEASE"/>
    <property type="match status" value="1"/>
</dbReference>
<organism evidence="6 7">
    <name type="scientific">Quercus rubra</name>
    <name type="common">Northern red oak</name>
    <name type="synonym">Quercus borealis</name>
    <dbReference type="NCBI Taxonomy" id="3512"/>
    <lineage>
        <taxon>Eukaryota</taxon>
        <taxon>Viridiplantae</taxon>
        <taxon>Streptophyta</taxon>
        <taxon>Embryophyta</taxon>
        <taxon>Tracheophyta</taxon>
        <taxon>Spermatophyta</taxon>
        <taxon>Magnoliopsida</taxon>
        <taxon>eudicotyledons</taxon>
        <taxon>Gunneridae</taxon>
        <taxon>Pentapetalae</taxon>
        <taxon>rosids</taxon>
        <taxon>fabids</taxon>
        <taxon>Fagales</taxon>
        <taxon>Fagaceae</taxon>
        <taxon>Quercus</taxon>
    </lineage>
</organism>
<dbReference type="GO" id="GO:0006508">
    <property type="term" value="P:proteolysis"/>
    <property type="evidence" value="ECO:0007669"/>
    <property type="project" value="UniProtKB-KW"/>
</dbReference>
<dbReference type="GO" id="GO:0000338">
    <property type="term" value="P:protein deneddylation"/>
    <property type="evidence" value="ECO:0007669"/>
    <property type="project" value="TreeGrafter"/>
</dbReference>
<dbReference type="Proteomes" id="UP001324115">
    <property type="component" value="Unassembled WGS sequence"/>
</dbReference>
<evidence type="ECO:0000313" key="7">
    <source>
        <dbReference type="Proteomes" id="UP001324115"/>
    </source>
</evidence>
<evidence type="ECO:0000256" key="4">
    <source>
        <dbReference type="ARBA" id="ARBA00022807"/>
    </source>
</evidence>
<comment type="caution">
    <text evidence="6">The sequence shown here is derived from an EMBL/GenBank/DDBJ whole genome shotgun (WGS) entry which is preliminary data.</text>
</comment>
<dbReference type="InterPro" id="IPR038765">
    <property type="entry name" value="Papain-like_cys_pep_sf"/>
</dbReference>
<evidence type="ECO:0000256" key="2">
    <source>
        <dbReference type="ARBA" id="ARBA00022670"/>
    </source>
</evidence>
<dbReference type="AlphaFoldDB" id="A0AAN7JFJ9"/>
<dbReference type="InterPro" id="IPR044613">
    <property type="entry name" value="Nep1/2-like"/>
</dbReference>
<feature type="domain" description="Ubiquitin-like protease family profile" evidence="5">
    <location>
        <begin position="40"/>
        <end position="222"/>
    </location>
</feature>
<keyword evidence="4" id="KW-0788">Thiol protease</keyword>
<reference evidence="6 7" key="1">
    <citation type="journal article" date="2023" name="G3 (Bethesda)">
        <title>A haplotype-resolved chromosome-scale genome for Quercus rubra L. provides insights into the genetics of adaptive traits for red oak species.</title>
        <authorList>
            <person name="Kapoor B."/>
            <person name="Jenkins J."/>
            <person name="Schmutz J."/>
            <person name="Zhebentyayeva T."/>
            <person name="Kuelheim C."/>
            <person name="Coggeshall M."/>
            <person name="Heim C."/>
            <person name="Lasky J.R."/>
            <person name="Leites L."/>
            <person name="Islam-Faridi N."/>
            <person name="Romero-Severson J."/>
            <person name="DeLeo V.L."/>
            <person name="Lucas S.M."/>
            <person name="Lazic D."/>
            <person name="Gailing O."/>
            <person name="Carlson J."/>
            <person name="Staton M."/>
        </authorList>
    </citation>
    <scope>NUCLEOTIDE SEQUENCE [LARGE SCALE GENOMIC DNA]</scope>
    <source>
        <strain evidence="6">Pseudo-F2</strain>
    </source>
</reference>
<evidence type="ECO:0000313" key="6">
    <source>
        <dbReference type="EMBL" id="KAK4608770.1"/>
    </source>
</evidence>
<gene>
    <name evidence="6" type="ORF">RGQ29_002244</name>
</gene>
<evidence type="ECO:0000259" key="5">
    <source>
        <dbReference type="PROSITE" id="PS50600"/>
    </source>
</evidence>
<proteinExistence type="inferred from homology"/>
<dbReference type="PANTHER" id="PTHR46468:SF2">
    <property type="entry name" value="PROTEASE, SENP8, PUTATIVE-RELATED"/>
    <property type="match status" value="1"/>
</dbReference>
<keyword evidence="2" id="KW-0645">Protease</keyword>
<dbReference type="InterPro" id="IPR003653">
    <property type="entry name" value="Peptidase_C48_C"/>
</dbReference>
<dbReference type="GO" id="GO:0008234">
    <property type="term" value="F:cysteine-type peptidase activity"/>
    <property type="evidence" value="ECO:0007669"/>
    <property type="project" value="UniProtKB-KW"/>
</dbReference>
<accession>A0AAN7JFJ9</accession>
<sequence>MGMVPICKGLVCNRKKYQLISTLGWTNLDCDEEVLIYDSVVLRRSDLALLEGPFYLNDRILEFFFSYLSLLHPSEDIHFVTPSISYWLTNSKDFESLKAFVEPLKPFKVVIFTVNNNDDMSKTDGGTHWSLLVYYKDANAFVHYDSIRCLNGRYAMKLYEAVKGHVSSRDTDSRLEDLDRIQNKKRRFAMAAMYPCFREYSTPQQNNYYDCGLYVMAIARVICCWCVNTLKKNDEILFPDILKNVDNSVEFTMRIELLNIIKYLRT</sequence>
<dbReference type="GO" id="GO:0019784">
    <property type="term" value="F:deNEDDylase activity"/>
    <property type="evidence" value="ECO:0007669"/>
    <property type="project" value="InterPro"/>
</dbReference>
<keyword evidence="3" id="KW-0378">Hydrolase</keyword>
<dbReference type="PANTHER" id="PTHR46468">
    <property type="entry name" value="SENTRIN-SPECIFIC PROTEASE 8"/>
    <property type="match status" value="1"/>
</dbReference>
<dbReference type="EMBL" id="JAXUIC010000001">
    <property type="protein sequence ID" value="KAK4608770.1"/>
    <property type="molecule type" value="Genomic_DNA"/>
</dbReference>
<protein>
    <recommendedName>
        <fullName evidence="5">Ubiquitin-like protease family profile domain-containing protein</fullName>
    </recommendedName>
</protein>
<name>A0AAN7JFJ9_QUERU</name>
<comment type="similarity">
    <text evidence="1">Belongs to the peptidase C48 family.</text>
</comment>
<dbReference type="Gene3D" id="3.40.395.10">
    <property type="entry name" value="Adenoviral Proteinase, Chain A"/>
    <property type="match status" value="1"/>
</dbReference>
<evidence type="ECO:0000256" key="3">
    <source>
        <dbReference type="ARBA" id="ARBA00022801"/>
    </source>
</evidence>
<dbReference type="SUPFAM" id="SSF54001">
    <property type="entry name" value="Cysteine proteinases"/>
    <property type="match status" value="1"/>
</dbReference>
<keyword evidence="7" id="KW-1185">Reference proteome</keyword>